<reference evidence="10 11" key="1">
    <citation type="submission" date="2019-10" db="EMBL/GenBank/DDBJ databases">
        <title>Taxonomy of Antarctic Massilia spp.: description of Massilia rubra sp. nov., Massilia aquatica sp. nov., Massilia mucilaginosa sp. nov., Massilia frigida sp. nov. isolated from streams, lakes and regoliths.</title>
        <authorList>
            <person name="Holochova P."/>
            <person name="Sedlacek I."/>
            <person name="Kralova S."/>
            <person name="Maslanova I."/>
            <person name="Busse H.-J."/>
            <person name="Stankova E."/>
            <person name="Vrbovska V."/>
            <person name="Kovarovic V."/>
            <person name="Bartak M."/>
            <person name="Svec P."/>
            <person name="Pantucek R."/>
        </authorList>
    </citation>
    <scope>NUCLEOTIDE SEQUENCE [LARGE SCALE GENOMIC DNA]</scope>
    <source>
        <strain evidence="10 11">CCM 8694</strain>
    </source>
</reference>
<dbReference type="Gene3D" id="1.10.540.10">
    <property type="entry name" value="Acyl-CoA dehydrogenase/oxidase, N-terminal domain"/>
    <property type="match status" value="1"/>
</dbReference>
<dbReference type="InterPro" id="IPR006091">
    <property type="entry name" value="Acyl-CoA_Oxase/DH_mid-dom"/>
</dbReference>
<feature type="domain" description="Acyl-CoA oxidase/dehydrogenase middle" evidence="8">
    <location>
        <begin position="138"/>
        <end position="239"/>
    </location>
</feature>
<comment type="similarity">
    <text evidence="2">Belongs to the acyl-CoA dehydrogenase family.</text>
</comment>
<dbReference type="InterPro" id="IPR037069">
    <property type="entry name" value="AcylCoA_DH/ox_N_sf"/>
</dbReference>
<protein>
    <submittedName>
        <fullName evidence="10">Acyl-CoA dehydrogenase</fullName>
    </submittedName>
</protein>
<dbReference type="PANTHER" id="PTHR48083:SF13">
    <property type="entry name" value="ACYL-COA DEHYDROGENASE FAMILY MEMBER 11"/>
    <property type="match status" value="1"/>
</dbReference>
<evidence type="ECO:0000256" key="6">
    <source>
        <dbReference type="ARBA" id="ARBA00023002"/>
    </source>
</evidence>
<dbReference type="InterPro" id="IPR009100">
    <property type="entry name" value="AcylCoA_DH/oxidase_NM_dom_sf"/>
</dbReference>
<keyword evidence="5" id="KW-0274">FAD</keyword>
<comment type="cofactor">
    <cofactor evidence="1">
        <name>FAD</name>
        <dbReference type="ChEBI" id="CHEBI:57692"/>
    </cofactor>
</comment>
<keyword evidence="11" id="KW-1185">Reference proteome</keyword>
<dbReference type="Proteomes" id="UP000610594">
    <property type="component" value="Unassembled WGS sequence"/>
</dbReference>
<evidence type="ECO:0000256" key="5">
    <source>
        <dbReference type="ARBA" id="ARBA00022827"/>
    </source>
</evidence>
<sequence length="419" mass="46492">MNFDYSDRCKALQARLLAFMDQHVYPNENAFRQEVDNNGTQKGNRWIPTALIERLKPLAREQGLWNLFLPKSVRAPEGLSNLDYAPLCEIMGRVGWAPEVFNCAAPDTGNMETIERYGSEEHKHTWLEPLLRGDIRSAFAMTEPAVASSDATNIETRIERDGGDYVINGRKWWISGAGDPRCKIFIVMGKTDPLAARHAQQSMILVPADTPGITIVRPLPVFGYDDAPHGHCEILFENVYVPASSLLLGEGRGFEIAQGRLGPGRIHHCMRAIGVAERALELMCLRLNSRVAFGKKISEQGVWRERIAESRIQIDTARLLTLKTAALMDTVGNKHAQAEIAMIKVLAPNVAQQVLDWAIQAHGAAGVSDEFPLAYQWAGNRTLRLADGPDEVHRNAIAKIELAKHVKLGEDLALPITRS</sequence>
<evidence type="ECO:0000259" key="8">
    <source>
        <dbReference type="Pfam" id="PF02770"/>
    </source>
</evidence>
<comment type="subunit">
    <text evidence="3">Homodimer.</text>
</comment>
<dbReference type="InterPro" id="IPR013786">
    <property type="entry name" value="AcylCoA_DH/ox_N"/>
</dbReference>
<evidence type="ECO:0000256" key="3">
    <source>
        <dbReference type="ARBA" id="ARBA00011738"/>
    </source>
</evidence>
<dbReference type="Pfam" id="PF02770">
    <property type="entry name" value="Acyl-CoA_dh_M"/>
    <property type="match status" value="1"/>
</dbReference>
<dbReference type="Gene3D" id="2.40.110.10">
    <property type="entry name" value="Butyryl-CoA Dehydrogenase, subunit A, domain 2"/>
    <property type="match status" value="1"/>
</dbReference>
<dbReference type="Pfam" id="PF00441">
    <property type="entry name" value="Acyl-CoA_dh_1"/>
    <property type="match status" value="1"/>
</dbReference>
<evidence type="ECO:0000313" key="10">
    <source>
        <dbReference type="EMBL" id="NHZ64307.1"/>
    </source>
</evidence>
<dbReference type="PANTHER" id="PTHR48083">
    <property type="entry name" value="MEDIUM-CHAIN SPECIFIC ACYL-COA DEHYDROGENASE, MITOCHONDRIAL-RELATED"/>
    <property type="match status" value="1"/>
</dbReference>
<dbReference type="EMBL" id="WHJF01000050">
    <property type="protein sequence ID" value="NHZ64307.1"/>
    <property type="molecule type" value="Genomic_DNA"/>
</dbReference>
<dbReference type="InterPro" id="IPR050741">
    <property type="entry name" value="Acyl-CoA_dehydrogenase"/>
</dbReference>
<dbReference type="SUPFAM" id="SSF47203">
    <property type="entry name" value="Acyl-CoA dehydrogenase C-terminal domain-like"/>
    <property type="match status" value="1"/>
</dbReference>
<dbReference type="Pfam" id="PF02771">
    <property type="entry name" value="Acyl-CoA_dh_N"/>
    <property type="match status" value="1"/>
</dbReference>
<dbReference type="SUPFAM" id="SSF56645">
    <property type="entry name" value="Acyl-CoA dehydrogenase NM domain-like"/>
    <property type="match status" value="1"/>
</dbReference>
<dbReference type="InterPro" id="IPR036250">
    <property type="entry name" value="AcylCo_DH-like_C"/>
</dbReference>
<dbReference type="Gene3D" id="1.20.140.10">
    <property type="entry name" value="Butyryl-CoA Dehydrogenase, subunit A, domain 3"/>
    <property type="match status" value="1"/>
</dbReference>
<dbReference type="InterPro" id="IPR046373">
    <property type="entry name" value="Acyl-CoA_Oxase/DH_mid-dom_sf"/>
</dbReference>
<evidence type="ECO:0000259" key="9">
    <source>
        <dbReference type="Pfam" id="PF02771"/>
    </source>
</evidence>
<keyword evidence="6" id="KW-0560">Oxidoreductase</keyword>
<evidence type="ECO:0000256" key="4">
    <source>
        <dbReference type="ARBA" id="ARBA00022630"/>
    </source>
</evidence>
<feature type="domain" description="Acyl-CoA dehydrogenase/oxidase C-terminal" evidence="7">
    <location>
        <begin position="251"/>
        <end position="399"/>
    </location>
</feature>
<evidence type="ECO:0000256" key="1">
    <source>
        <dbReference type="ARBA" id="ARBA00001974"/>
    </source>
</evidence>
<gene>
    <name evidence="10" type="ORF">F1735_18710</name>
</gene>
<comment type="caution">
    <text evidence="10">The sequence shown here is derived from an EMBL/GenBank/DDBJ whole genome shotgun (WGS) entry which is preliminary data.</text>
</comment>
<proteinExistence type="inferred from homology"/>
<accession>A0ABX0MNF4</accession>
<organism evidence="10 11">
    <name type="scientific">Massilia genomosp. 1</name>
    <dbReference type="NCBI Taxonomy" id="2609280"/>
    <lineage>
        <taxon>Bacteria</taxon>
        <taxon>Pseudomonadati</taxon>
        <taxon>Pseudomonadota</taxon>
        <taxon>Betaproteobacteria</taxon>
        <taxon>Burkholderiales</taxon>
        <taxon>Oxalobacteraceae</taxon>
        <taxon>Telluria group</taxon>
        <taxon>Massilia</taxon>
    </lineage>
</organism>
<dbReference type="RefSeq" id="WP_167238350.1">
    <property type="nucleotide sequence ID" value="NZ_WHJF01000050.1"/>
</dbReference>
<feature type="domain" description="Acyl-CoA dehydrogenase/oxidase N-terminal" evidence="9">
    <location>
        <begin position="10"/>
        <end position="134"/>
    </location>
</feature>
<evidence type="ECO:0000313" key="11">
    <source>
        <dbReference type="Proteomes" id="UP000610594"/>
    </source>
</evidence>
<name>A0ABX0MNF4_9BURK</name>
<evidence type="ECO:0000259" key="7">
    <source>
        <dbReference type="Pfam" id="PF00441"/>
    </source>
</evidence>
<dbReference type="InterPro" id="IPR009075">
    <property type="entry name" value="AcylCo_DH/oxidase_C"/>
</dbReference>
<keyword evidence="4" id="KW-0285">Flavoprotein</keyword>
<evidence type="ECO:0000256" key="2">
    <source>
        <dbReference type="ARBA" id="ARBA00009347"/>
    </source>
</evidence>